<feature type="domain" description="Hydantoinase A/oxoprolinase" evidence="1">
    <location>
        <begin position="2"/>
        <end position="83"/>
    </location>
</feature>
<dbReference type="OrthoDB" id="3643at2759"/>
<dbReference type="InterPro" id="IPR045079">
    <property type="entry name" value="Oxoprolinase-like"/>
</dbReference>
<dbReference type="Proteomes" id="UP001153678">
    <property type="component" value="Unassembled WGS sequence"/>
</dbReference>
<dbReference type="PANTHER" id="PTHR11365:SF2">
    <property type="entry name" value="5-OXOPROLINASE"/>
    <property type="match status" value="1"/>
</dbReference>
<dbReference type="Pfam" id="PF01968">
    <property type="entry name" value="Hydantoinase_A"/>
    <property type="match status" value="1"/>
</dbReference>
<dbReference type="GO" id="GO:0006749">
    <property type="term" value="P:glutathione metabolic process"/>
    <property type="evidence" value="ECO:0007669"/>
    <property type="project" value="TreeGrafter"/>
</dbReference>
<dbReference type="Pfam" id="PF19278">
    <property type="entry name" value="Hydant_A_C"/>
    <property type="match status" value="1"/>
</dbReference>
<feature type="domain" description="Hydantoinase B/oxoprolinase" evidence="2">
    <location>
        <begin position="287"/>
        <end position="822"/>
    </location>
</feature>
<gene>
    <name evidence="4" type="ORF">FWILDA_LOCUS2889</name>
</gene>
<evidence type="ECO:0000313" key="4">
    <source>
        <dbReference type="EMBL" id="CAI2167072.1"/>
    </source>
</evidence>
<protein>
    <submittedName>
        <fullName evidence="4">10404_t:CDS:1</fullName>
    </submittedName>
</protein>
<name>A0A9W4SFJ4_9GLOM</name>
<dbReference type="InterPro" id="IPR003692">
    <property type="entry name" value="Hydantoinase_B"/>
</dbReference>
<dbReference type="AlphaFoldDB" id="A0A9W4SFJ4"/>
<evidence type="ECO:0000259" key="1">
    <source>
        <dbReference type="Pfam" id="PF01968"/>
    </source>
</evidence>
<feature type="domain" description="Acetophenone carboxylase-like C-terminal" evidence="3">
    <location>
        <begin position="99"/>
        <end position="265"/>
    </location>
</feature>
<organism evidence="4 5">
    <name type="scientific">Funneliformis geosporum</name>
    <dbReference type="NCBI Taxonomy" id="1117311"/>
    <lineage>
        <taxon>Eukaryota</taxon>
        <taxon>Fungi</taxon>
        <taxon>Fungi incertae sedis</taxon>
        <taxon>Mucoromycota</taxon>
        <taxon>Glomeromycotina</taxon>
        <taxon>Glomeromycetes</taxon>
        <taxon>Glomerales</taxon>
        <taxon>Glomeraceae</taxon>
        <taxon>Funneliformis</taxon>
    </lineage>
</organism>
<sequence length="839" mass="92180">MSVDEIAFGFIKVANETMCRPIRILTEAKGYDTSNHILACFGGAGGQHACAIARNLGIQKILIHRYSSVLSAYGLSLANVVYEVQEPCAEIYSEASLPKLQERIQILCNTCTAEFKSQGFKDESQIKHEIYLNLRYHGTDFALMILKPIDSWNFIDSFVQQYQQEFGFTFSDRSIYVDDIRIRGIAKGFKITQHSVFDEIKQINPKLVDPSQIKEKTLVYFENGRVETPIYLLEHLKIGDQIPGPSMIIDVNSTIIVAPECSALITSSHIMITVGSGIRSKVSTKLDPIQLAIFGHRFMSIAEQMGNTLQKTSISTNIKERLDFSCALFGADGNLVANAPHIPVHLGSLSHTVKYQINYYNDKLEEGDVILTNHPQAGGSHLPDITVITPVFNEGKIVFFVASRGHHADIGGILPGSMPPNSKELYQEGAAIKSFKLVSKGKFDYDGLVDILVNQPAKYPGCSGTRCLRDNVSDLKAQVAANNKGITLVKALIKEYGLDVVLAYMMYIRKNAELSVRELLKEVSRRIGCTVLKAIDYMDDGSPIQLKITIDEKEGTAEFDFGGTGPEVYANYNAPPSVTYSAIIYCLRSLITNDIPLNQGCLAPIDIKIPENSFLNPSDKAAVVGGNVLTSQRLVDVILKAFQACAASQGDCNNLTFGKDGKTEDGTKIIEGWGYYETIAGGSGAGPTWNGQSGVHTHMTNTRITDPEILEKRYDHSILLREFSLRRGSGGAGLHKGGDGVIRDIEFREPLQVCILSERRVHHPYGLQGGKDGSKGLNLWIRRNENGSEVRTINLGGKNTIKVNAGDRIVICTPGGGGWGIPTYEQVDEVDEAILKYLQ</sequence>
<comment type="caution">
    <text evidence="4">The sequence shown here is derived from an EMBL/GenBank/DDBJ whole genome shotgun (WGS) entry which is preliminary data.</text>
</comment>
<accession>A0A9W4SFJ4</accession>
<dbReference type="InterPro" id="IPR002821">
    <property type="entry name" value="Hydantoinase_A"/>
</dbReference>
<dbReference type="Pfam" id="PF02538">
    <property type="entry name" value="Hydantoinase_B"/>
    <property type="match status" value="1"/>
</dbReference>
<keyword evidence="5" id="KW-1185">Reference proteome</keyword>
<evidence type="ECO:0000313" key="5">
    <source>
        <dbReference type="Proteomes" id="UP001153678"/>
    </source>
</evidence>
<dbReference type="GO" id="GO:0017168">
    <property type="term" value="F:5-oxoprolinase (ATP-hydrolyzing) activity"/>
    <property type="evidence" value="ECO:0007669"/>
    <property type="project" value="TreeGrafter"/>
</dbReference>
<dbReference type="PANTHER" id="PTHR11365">
    <property type="entry name" value="5-OXOPROLINASE RELATED"/>
    <property type="match status" value="1"/>
</dbReference>
<dbReference type="GO" id="GO:0005829">
    <property type="term" value="C:cytosol"/>
    <property type="evidence" value="ECO:0007669"/>
    <property type="project" value="TreeGrafter"/>
</dbReference>
<reference evidence="4" key="1">
    <citation type="submission" date="2022-08" db="EMBL/GenBank/DDBJ databases">
        <authorList>
            <person name="Kallberg Y."/>
            <person name="Tangrot J."/>
            <person name="Rosling A."/>
        </authorList>
    </citation>
    <scope>NUCLEOTIDE SEQUENCE</scope>
    <source>
        <strain evidence="4">Wild A</strain>
    </source>
</reference>
<evidence type="ECO:0000259" key="2">
    <source>
        <dbReference type="Pfam" id="PF02538"/>
    </source>
</evidence>
<proteinExistence type="predicted"/>
<dbReference type="EMBL" id="CAMKVN010000358">
    <property type="protein sequence ID" value="CAI2167072.1"/>
    <property type="molecule type" value="Genomic_DNA"/>
</dbReference>
<evidence type="ECO:0000259" key="3">
    <source>
        <dbReference type="Pfam" id="PF19278"/>
    </source>
</evidence>
<dbReference type="InterPro" id="IPR049517">
    <property type="entry name" value="ACX-like_C"/>
</dbReference>